<dbReference type="InterPro" id="IPR019337">
    <property type="entry name" value="Telomere_length_regulation_dom"/>
</dbReference>
<dbReference type="AlphaFoldDB" id="A0AAD5XV24"/>
<dbReference type="EMBL" id="JADGJQ010000006">
    <property type="protein sequence ID" value="KAJ3183549.1"/>
    <property type="molecule type" value="Genomic_DNA"/>
</dbReference>
<dbReference type="Gene3D" id="1.25.40.720">
    <property type="entry name" value="Telomere length regulation protein 2, C-terminal domain"/>
    <property type="match status" value="1"/>
</dbReference>
<evidence type="ECO:0000259" key="3">
    <source>
        <dbReference type="Pfam" id="PF10193"/>
    </source>
</evidence>
<dbReference type="Proteomes" id="UP001212152">
    <property type="component" value="Unassembled WGS sequence"/>
</dbReference>
<feature type="compositionally biased region" description="Acidic residues" evidence="2">
    <location>
        <begin position="109"/>
        <end position="119"/>
    </location>
</feature>
<evidence type="ECO:0000256" key="1">
    <source>
        <dbReference type="ARBA" id="ARBA00006133"/>
    </source>
</evidence>
<comment type="similarity">
    <text evidence="1">Belongs to the TEL2 family.</text>
</comment>
<keyword evidence="5" id="KW-1185">Reference proteome</keyword>
<feature type="region of interest" description="Disordered" evidence="2">
    <location>
        <begin position="83"/>
        <end position="135"/>
    </location>
</feature>
<sequence>MVRNGLALAVLPKVQPYLDSTDLRIRRMGMVTAECFSEKLESKVVLNFEIEDDSETKLLRSLMNEPEPQSEPAEKLNFEMSSLTLPSDGKDEEVELSPSESLNAGGKDSDDESEDDLEPYDMPQSKKGSSAESSKPPLYIQQLLEGLRTQDDPDRIKVCLEAAVPLIDATPAPTLAEVSDALCSTLLFLDDTYDLPRFAELRGAALSALVVRRPLPSTRLLVTKFYERQVGFTQRLDVLQCIVKAAMELRTGEREDGVSGNAVKTITRSVPRPRTRANAFAPHAAEMLNLLIGGANRAEVAFAVFAGAHGRILLGKLIATAGVVLHCAGNTLECRRMSREYFDFVWTTRLLDGVPGSAGGASSALGGLRQPILFGLSVIFACLPSFVLQEEFGRMVRAGDSELTDIQSWLI</sequence>
<evidence type="ECO:0000313" key="4">
    <source>
        <dbReference type="EMBL" id="KAJ3183549.1"/>
    </source>
</evidence>
<dbReference type="GO" id="GO:0042162">
    <property type="term" value="F:telomeric DNA binding"/>
    <property type="evidence" value="ECO:0007669"/>
    <property type="project" value="TreeGrafter"/>
</dbReference>
<dbReference type="GO" id="GO:0051083">
    <property type="term" value="P:'de novo' cotranslational protein folding"/>
    <property type="evidence" value="ECO:0007669"/>
    <property type="project" value="TreeGrafter"/>
</dbReference>
<dbReference type="InterPro" id="IPR051970">
    <property type="entry name" value="TEL2_Regulation"/>
</dbReference>
<name>A0AAD5XV24_9FUNG</name>
<proteinExistence type="inferred from homology"/>
<comment type="caution">
    <text evidence="4">The sequence shown here is derived from an EMBL/GenBank/DDBJ whole genome shotgun (WGS) entry which is preliminary data.</text>
</comment>
<dbReference type="PANTHER" id="PTHR15830:SF10">
    <property type="entry name" value="TELOMERE LENGTH REGULATION PROTEIN TEL2 HOMOLOG"/>
    <property type="match status" value="1"/>
</dbReference>
<accession>A0AAD5XV24</accession>
<evidence type="ECO:0000313" key="5">
    <source>
        <dbReference type="Proteomes" id="UP001212152"/>
    </source>
</evidence>
<feature type="non-terminal residue" evidence="4">
    <location>
        <position position="411"/>
    </location>
</feature>
<evidence type="ECO:0000256" key="2">
    <source>
        <dbReference type="SAM" id="MobiDB-lite"/>
    </source>
</evidence>
<dbReference type="PANTHER" id="PTHR15830">
    <property type="entry name" value="TELOMERE LENGTH REGULATION PROTEIN TEL2 FAMILY MEMBER"/>
    <property type="match status" value="1"/>
</dbReference>
<dbReference type="Pfam" id="PF10193">
    <property type="entry name" value="Telomere_reg-2"/>
    <property type="match status" value="1"/>
</dbReference>
<feature type="domain" description="Telomere length regulation protein conserved" evidence="3">
    <location>
        <begin position="137"/>
        <end position="246"/>
    </location>
</feature>
<dbReference type="GO" id="GO:0005829">
    <property type="term" value="C:cytosol"/>
    <property type="evidence" value="ECO:0007669"/>
    <property type="project" value="TreeGrafter"/>
</dbReference>
<reference evidence="4" key="1">
    <citation type="submission" date="2020-05" db="EMBL/GenBank/DDBJ databases">
        <title>Phylogenomic resolution of chytrid fungi.</title>
        <authorList>
            <person name="Stajich J.E."/>
            <person name="Amses K."/>
            <person name="Simmons R."/>
            <person name="Seto K."/>
            <person name="Myers J."/>
            <person name="Bonds A."/>
            <person name="Quandt C.A."/>
            <person name="Barry K."/>
            <person name="Liu P."/>
            <person name="Grigoriev I."/>
            <person name="Longcore J.E."/>
            <person name="James T.Y."/>
        </authorList>
    </citation>
    <scope>NUCLEOTIDE SEQUENCE</scope>
    <source>
        <strain evidence="4">JEL0379</strain>
    </source>
</reference>
<dbReference type="InterPro" id="IPR038528">
    <property type="entry name" value="TEL2_C_sf"/>
</dbReference>
<gene>
    <name evidence="4" type="primary">TELO2</name>
    <name evidence="4" type="ORF">HDU87_006874</name>
</gene>
<protein>
    <submittedName>
        <fullName evidence="4">TEL2, telomere maintenance protein 2</fullName>
    </submittedName>
</protein>
<organism evidence="4 5">
    <name type="scientific">Geranomyces variabilis</name>
    <dbReference type="NCBI Taxonomy" id="109894"/>
    <lineage>
        <taxon>Eukaryota</taxon>
        <taxon>Fungi</taxon>
        <taxon>Fungi incertae sedis</taxon>
        <taxon>Chytridiomycota</taxon>
        <taxon>Chytridiomycota incertae sedis</taxon>
        <taxon>Chytridiomycetes</taxon>
        <taxon>Spizellomycetales</taxon>
        <taxon>Powellomycetaceae</taxon>
        <taxon>Geranomyces</taxon>
    </lineage>
</organism>
<dbReference type="GO" id="GO:0051879">
    <property type="term" value="F:Hsp90 protein binding"/>
    <property type="evidence" value="ECO:0007669"/>
    <property type="project" value="TreeGrafter"/>
</dbReference>